<dbReference type="Gene3D" id="3.10.450.160">
    <property type="entry name" value="inner membrane protein cigr"/>
    <property type="match status" value="1"/>
</dbReference>
<keyword evidence="4" id="KW-1185">Reference proteome</keyword>
<gene>
    <name evidence="3" type="ORF">SAMN05216217_10971</name>
</gene>
<dbReference type="Proteomes" id="UP000243629">
    <property type="component" value="Unassembled WGS sequence"/>
</dbReference>
<protein>
    <recommendedName>
        <fullName evidence="5">Nickel/cobalt transporter regulator</fullName>
    </recommendedName>
</protein>
<dbReference type="AlphaFoldDB" id="A0A1I4S8Z6"/>
<evidence type="ECO:0000313" key="3">
    <source>
        <dbReference type="EMBL" id="SFM60977.1"/>
    </source>
</evidence>
<proteinExistence type="predicted"/>
<dbReference type="OrthoDB" id="6433631at2"/>
<dbReference type="EMBL" id="FOUI01000009">
    <property type="protein sequence ID" value="SFM60977.1"/>
    <property type="molecule type" value="Genomic_DNA"/>
</dbReference>
<organism evidence="3 4">
    <name type="scientific">Halopseudomonas yangmingensis</name>
    <dbReference type="NCBI Taxonomy" id="1720063"/>
    <lineage>
        <taxon>Bacteria</taxon>
        <taxon>Pseudomonadati</taxon>
        <taxon>Pseudomonadota</taxon>
        <taxon>Gammaproteobacteria</taxon>
        <taxon>Pseudomonadales</taxon>
        <taxon>Pseudomonadaceae</taxon>
        <taxon>Halopseudomonas</taxon>
    </lineage>
</organism>
<dbReference type="NCBIfam" id="NF040487">
    <property type="entry name" value="T3SS_CigR_fam"/>
    <property type="match status" value="1"/>
</dbReference>
<feature type="chain" id="PRO_5017352266" description="Nickel/cobalt transporter regulator" evidence="2">
    <location>
        <begin position="24"/>
        <end position="156"/>
    </location>
</feature>
<evidence type="ECO:0000256" key="2">
    <source>
        <dbReference type="SAM" id="SignalP"/>
    </source>
</evidence>
<dbReference type="STRING" id="1720063.SAMN05216217_10971"/>
<evidence type="ECO:0008006" key="5">
    <source>
        <dbReference type="Google" id="ProtNLM"/>
    </source>
</evidence>
<feature type="region of interest" description="Disordered" evidence="1">
    <location>
        <begin position="45"/>
        <end position="67"/>
    </location>
</feature>
<dbReference type="RefSeq" id="WP_093476109.1">
    <property type="nucleotide sequence ID" value="NZ_FOUI01000009.1"/>
</dbReference>
<evidence type="ECO:0000256" key="1">
    <source>
        <dbReference type="SAM" id="MobiDB-lite"/>
    </source>
</evidence>
<evidence type="ECO:0000313" key="4">
    <source>
        <dbReference type="Proteomes" id="UP000243629"/>
    </source>
</evidence>
<reference evidence="4" key="1">
    <citation type="submission" date="2016-10" db="EMBL/GenBank/DDBJ databases">
        <authorList>
            <person name="Varghese N."/>
            <person name="Submissions S."/>
        </authorList>
    </citation>
    <scope>NUCLEOTIDE SEQUENCE [LARGE SCALE GENOMIC DNA]</scope>
    <source>
        <strain evidence="4">DSM 24213</strain>
    </source>
</reference>
<name>A0A1I4S8Z6_9GAMM</name>
<feature type="signal peptide" evidence="2">
    <location>
        <begin position="1"/>
        <end position="23"/>
    </location>
</feature>
<sequence length="156" mass="17118">MKIKILLSGGLAALLLAAGHSQAQPPAHAAAAKGNAAKAEQIQQKSRETRGERSNYGTQSKQRNESLDLDERIIRNIFREQRHLLGPAPDALPPGIRKNLARGKPLPPGIAKQFDNRLLGQLPRYPDYDWRQVGRDAILVGVTTGVVEAILENIYD</sequence>
<keyword evidence="2" id="KW-0732">Signal</keyword>
<accession>A0A1I4S8Z6</accession>